<evidence type="ECO:0000313" key="13">
    <source>
        <dbReference type="Proteomes" id="UP000677265"/>
    </source>
</evidence>
<keyword evidence="4" id="KW-0547">Nucleotide-binding</keyword>
<keyword evidence="6" id="KW-0067">ATP-binding</keyword>
<dbReference type="GO" id="GO:0046983">
    <property type="term" value="F:protein dimerization activity"/>
    <property type="evidence" value="ECO:0007669"/>
    <property type="project" value="InterPro"/>
</dbReference>
<dbReference type="SMART" id="SM00387">
    <property type="entry name" value="HATPase_c"/>
    <property type="match status" value="1"/>
</dbReference>
<dbReference type="InterPro" id="IPR005467">
    <property type="entry name" value="His_kinase_dom"/>
</dbReference>
<dbReference type="InterPro" id="IPR000014">
    <property type="entry name" value="PAS"/>
</dbReference>
<comment type="catalytic activity">
    <reaction evidence="1">
        <text>ATP + protein L-histidine = ADP + protein N-phospho-L-histidine.</text>
        <dbReference type="EC" id="2.7.13.3"/>
    </reaction>
</comment>
<dbReference type="InterPro" id="IPR036890">
    <property type="entry name" value="HATPase_C_sf"/>
</dbReference>
<comment type="caution">
    <text evidence="11">The sequence shown here is derived from an EMBL/GenBank/DDBJ whole genome shotgun (WGS) entry which is preliminary data.</text>
</comment>
<dbReference type="InterPro" id="IPR050482">
    <property type="entry name" value="Sensor_HK_TwoCompSys"/>
</dbReference>
<dbReference type="CDD" id="cd00130">
    <property type="entry name" value="PAS"/>
    <property type="match status" value="1"/>
</dbReference>
<dbReference type="GO" id="GO:0005524">
    <property type="term" value="F:ATP binding"/>
    <property type="evidence" value="ECO:0007669"/>
    <property type="project" value="UniProtKB-KW"/>
</dbReference>
<dbReference type="EMBL" id="JAGYPE010000001">
    <property type="protein sequence ID" value="MBS4180292.1"/>
    <property type="molecule type" value="Genomic_DNA"/>
</dbReference>
<name>A0A942Y670_9BACI</name>
<evidence type="ECO:0000256" key="2">
    <source>
        <dbReference type="ARBA" id="ARBA00012438"/>
    </source>
</evidence>
<reference evidence="11" key="1">
    <citation type="submission" date="2021-05" db="EMBL/GenBank/DDBJ databases">
        <title>Novel Bacillus species.</title>
        <authorList>
            <person name="Liu G."/>
        </authorList>
    </citation>
    <scope>NUCLEOTIDE SEQUENCE</scope>
    <source>
        <strain evidence="11 13">FJAT-50051</strain>
    </source>
</reference>
<dbReference type="GO" id="GO:0016020">
    <property type="term" value="C:membrane"/>
    <property type="evidence" value="ECO:0007669"/>
    <property type="project" value="InterPro"/>
</dbReference>
<gene>
    <name evidence="12" type="ORF">KHB02_014860</name>
    <name evidence="11" type="ORF">KHB02_02695</name>
</gene>
<dbReference type="SMART" id="SM00091">
    <property type="entry name" value="PAS"/>
    <property type="match status" value="1"/>
</dbReference>
<proteinExistence type="predicted"/>
<dbReference type="PROSITE" id="PS50109">
    <property type="entry name" value="HIS_KIN"/>
    <property type="match status" value="1"/>
</dbReference>
<keyword evidence="13" id="KW-1185">Reference proteome</keyword>
<keyword evidence="5" id="KW-0418">Kinase</keyword>
<organism evidence="11">
    <name type="scientific">Neobacillus citreus</name>
    <dbReference type="NCBI Taxonomy" id="2833578"/>
    <lineage>
        <taxon>Bacteria</taxon>
        <taxon>Bacillati</taxon>
        <taxon>Bacillota</taxon>
        <taxon>Bacilli</taxon>
        <taxon>Bacillales</taxon>
        <taxon>Bacillaceae</taxon>
        <taxon>Neobacillus</taxon>
    </lineage>
</organism>
<evidence type="ECO:0000256" key="6">
    <source>
        <dbReference type="ARBA" id="ARBA00022840"/>
    </source>
</evidence>
<protein>
    <recommendedName>
        <fullName evidence="2">histidine kinase</fullName>
        <ecNumber evidence="2">2.7.13.3</ecNumber>
    </recommendedName>
</protein>
<dbReference type="Gene3D" id="3.30.450.20">
    <property type="entry name" value="PAS domain"/>
    <property type="match status" value="1"/>
</dbReference>
<dbReference type="PANTHER" id="PTHR24421:SF60">
    <property type="entry name" value="SENSOR HISTIDINE KINASE COMP"/>
    <property type="match status" value="1"/>
</dbReference>
<keyword evidence="7" id="KW-0902">Two-component regulatory system</keyword>
<dbReference type="Pfam" id="PF02518">
    <property type="entry name" value="HATPase_c"/>
    <property type="match status" value="1"/>
</dbReference>
<evidence type="ECO:0000259" key="9">
    <source>
        <dbReference type="PROSITE" id="PS50109"/>
    </source>
</evidence>
<evidence type="ECO:0000313" key="12">
    <source>
        <dbReference type="EMBL" id="MCH6266807.1"/>
    </source>
</evidence>
<dbReference type="AlphaFoldDB" id="A0A942Y670"/>
<dbReference type="InterPro" id="IPR003594">
    <property type="entry name" value="HATPase_dom"/>
</dbReference>
<dbReference type="SUPFAM" id="SSF55874">
    <property type="entry name" value="ATPase domain of HSP90 chaperone/DNA topoisomerase II/histidine kinase"/>
    <property type="match status" value="1"/>
</dbReference>
<evidence type="ECO:0000256" key="8">
    <source>
        <dbReference type="SAM" id="Coils"/>
    </source>
</evidence>
<dbReference type="PANTHER" id="PTHR24421">
    <property type="entry name" value="NITRATE/NITRITE SENSOR PROTEIN NARX-RELATED"/>
    <property type="match status" value="1"/>
</dbReference>
<feature type="coiled-coil region" evidence="8">
    <location>
        <begin position="25"/>
        <end position="52"/>
    </location>
</feature>
<dbReference type="Pfam" id="PF13426">
    <property type="entry name" value="PAS_9"/>
    <property type="match status" value="1"/>
</dbReference>
<keyword evidence="3" id="KW-0808">Transferase</keyword>
<dbReference type="RefSeq" id="WP_213140290.1">
    <property type="nucleotide sequence ID" value="NZ_JAGYPE020000025.1"/>
</dbReference>
<dbReference type="CDD" id="cd16917">
    <property type="entry name" value="HATPase_UhpB-NarQ-NarX-like"/>
    <property type="match status" value="1"/>
</dbReference>
<dbReference type="EC" id="2.7.13.3" evidence="2"/>
<dbReference type="PROSITE" id="PS50112">
    <property type="entry name" value="PAS"/>
    <property type="match status" value="1"/>
</dbReference>
<evidence type="ECO:0000256" key="7">
    <source>
        <dbReference type="ARBA" id="ARBA00023012"/>
    </source>
</evidence>
<keyword evidence="8" id="KW-0175">Coiled coil</keyword>
<feature type="coiled-coil region" evidence="8">
    <location>
        <begin position="151"/>
        <end position="178"/>
    </location>
</feature>
<evidence type="ECO:0000256" key="5">
    <source>
        <dbReference type="ARBA" id="ARBA00022777"/>
    </source>
</evidence>
<dbReference type="InterPro" id="IPR011712">
    <property type="entry name" value="Sig_transdc_His_kin_sub3_dim/P"/>
</dbReference>
<sequence>MSYLSIIALILTLLLLGAMMINRRLTKLNFRLREENKKIKASEQQFRYLIEEAPKAILTLTKDLQLIYANRAALHILGAKSKNELVGKGAYDLIIPTEHPLLNENMKKFVNGERMYDVIYKVKTLKENIINFEMSSILLHFNNEVCIQVIGEDITEKLKESEERYRILQRSLDHFTQDLSKVMTTTDLEERLILEIKEILKIDTVSIIEIDDRLNLYRCTGANSDFHEEILKHFDELKTIGELVNFGRGCFVKIGEIHGRINLLCIEHNDQACKRLSQAVWLQSISRYVSVLYENLSIIEDLAQELEQKSQDKTTPRWILRLLFHIAEKERFRLSADLHDSVLQNQILWYRKLQTLRSDKELPLSVDQELLLIENGLLEIIQQIRITCNFLRPPYLKEQGLIVALESLFSHEQNNVNFKIQFDYENLRLRITEEEMITLYRIAQELLANARKHSQADKVEFSLSTFEGVVYFNYQDNGVGMDFERLDYSFEHIGMSGIKKRVDSIGGEIELHSAPGKGFQLLISISEDNHKSGHSLLSEVFK</sequence>
<evidence type="ECO:0000256" key="3">
    <source>
        <dbReference type="ARBA" id="ARBA00022679"/>
    </source>
</evidence>
<dbReference type="Gene3D" id="3.30.565.10">
    <property type="entry name" value="Histidine kinase-like ATPase, C-terminal domain"/>
    <property type="match status" value="1"/>
</dbReference>
<evidence type="ECO:0000256" key="4">
    <source>
        <dbReference type="ARBA" id="ARBA00022741"/>
    </source>
</evidence>
<feature type="domain" description="Histidine kinase" evidence="9">
    <location>
        <begin position="439"/>
        <end position="529"/>
    </location>
</feature>
<dbReference type="InterPro" id="IPR035965">
    <property type="entry name" value="PAS-like_dom_sf"/>
</dbReference>
<feature type="domain" description="PAS" evidence="10">
    <location>
        <begin position="42"/>
        <end position="113"/>
    </location>
</feature>
<dbReference type="NCBIfam" id="TIGR00229">
    <property type="entry name" value="sensory_box"/>
    <property type="match status" value="1"/>
</dbReference>
<dbReference type="Proteomes" id="UP000677265">
    <property type="component" value="Unassembled WGS sequence"/>
</dbReference>
<dbReference type="Pfam" id="PF07730">
    <property type="entry name" value="HisKA_3"/>
    <property type="match status" value="1"/>
</dbReference>
<dbReference type="EMBL" id="JAGYPE020000025">
    <property type="protein sequence ID" value="MCH6266807.1"/>
    <property type="molecule type" value="Genomic_DNA"/>
</dbReference>
<dbReference type="GO" id="GO:0000155">
    <property type="term" value="F:phosphorelay sensor kinase activity"/>
    <property type="evidence" value="ECO:0007669"/>
    <property type="project" value="InterPro"/>
</dbReference>
<evidence type="ECO:0000256" key="1">
    <source>
        <dbReference type="ARBA" id="ARBA00000085"/>
    </source>
</evidence>
<dbReference type="SUPFAM" id="SSF55785">
    <property type="entry name" value="PYP-like sensor domain (PAS domain)"/>
    <property type="match status" value="1"/>
</dbReference>
<evidence type="ECO:0000259" key="10">
    <source>
        <dbReference type="PROSITE" id="PS50112"/>
    </source>
</evidence>
<evidence type="ECO:0000313" key="11">
    <source>
        <dbReference type="EMBL" id="MBS4180292.1"/>
    </source>
</evidence>
<accession>A0A942Y670</accession>